<dbReference type="EMBL" id="BAABHB010000006">
    <property type="protein sequence ID" value="GAA4409352.1"/>
    <property type="molecule type" value="Genomic_DNA"/>
</dbReference>
<dbReference type="Proteomes" id="UP001500936">
    <property type="component" value="Unassembled WGS sequence"/>
</dbReference>
<gene>
    <name evidence="4" type="ORF">GCM10023187_32500</name>
</gene>
<keyword evidence="2" id="KW-0378">Hydrolase</keyword>
<evidence type="ECO:0000256" key="1">
    <source>
        <dbReference type="ARBA" id="ARBA00008324"/>
    </source>
</evidence>
<protein>
    <submittedName>
        <fullName evidence="4">PaaI family thioesterase</fullName>
    </submittedName>
</protein>
<dbReference type="InterPro" id="IPR029069">
    <property type="entry name" value="HotDog_dom_sf"/>
</dbReference>
<dbReference type="InterPro" id="IPR006683">
    <property type="entry name" value="Thioestr_dom"/>
</dbReference>
<name>A0ABP8KL97_9BACT</name>
<dbReference type="InterPro" id="IPR039298">
    <property type="entry name" value="ACOT13"/>
</dbReference>
<evidence type="ECO:0000256" key="2">
    <source>
        <dbReference type="ARBA" id="ARBA00022801"/>
    </source>
</evidence>
<comment type="similarity">
    <text evidence="1">Belongs to the thioesterase PaaI family.</text>
</comment>
<dbReference type="SUPFAM" id="SSF54637">
    <property type="entry name" value="Thioesterase/thiol ester dehydrase-isomerase"/>
    <property type="match status" value="1"/>
</dbReference>
<sequence>MNTATEFLERQLGKEATHSLSPLMRWLNPVLLSVEEGKLVFQYVVRPEMTNPIGTLHGGITAAIIDDAIGATLFSYGEPWFYTTVNNVIDYLAPARLNDTIIAETSVLKKGRQIVNAQCDVWNADRSRLLARGYSNLMKIDVSNR</sequence>
<evidence type="ECO:0000259" key="3">
    <source>
        <dbReference type="Pfam" id="PF03061"/>
    </source>
</evidence>
<evidence type="ECO:0000313" key="5">
    <source>
        <dbReference type="Proteomes" id="UP001500936"/>
    </source>
</evidence>
<organism evidence="4 5">
    <name type="scientific">Nibrella viscosa</name>
    <dbReference type="NCBI Taxonomy" id="1084524"/>
    <lineage>
        <taxon>Bacteria</taxon>
        <taxon>Pseudomonadati</taxon>
        <taxon>Bacteroidota</taxon>
        <taxon>Cytophagia</taxon>
        <taxon>Cytophagales</taxon>
        <taxon>Spirosomataceae</taxon>
        <taxon>Nibrella</taxon>
    </lineage>
</organism>
<dbReference type="PANTHER" id="PTHR21660">
    <property type="entry name" value="THIOESTERASE SUPERFAMILY MEMBER-RELATED"/>
    <property type="match status" value="1"/>
</dbReference>
<reference evidence="5" key="1">
    <citation type="journal article" date="2019" name="Int. J. Syst. Evol. Microbiol.">
        <title>The Global Catalogue of Microorganisms (GCM) 10K type strain sequencing project: providing services to taxonomists for standard genome sequencing and annotation.</title>
        <authorList>
            <consortium name="The Broad Institute Genomics Platform"/>
            <consortium name="The Broad Institute Genome Sequencing Center for Infectious Disease"/>
            <person name="Wu L."/>
            <person name="Ma J."/>
        </authorList>
    </citation>
    <scope>NUCLEOTIDE SEQUENCE [LARGE SCALE GENOMIC DNA]</scope>
    <source>
        <strain evidence="5">JCM 17925</strain>
    </source>
</reference>
<dbReference type="CDD" id="cd03443">
    <property type="entry name" value="PaaI_thioesterase"/>
    <property type="match status" value="1"/>
</dbReference>
<dbReference type="PANTHER" id="PTHR21660:SF1">
    <property type="entry name" value="ACYL-COENZYME A THIOESTERASE 13"/>
    <property type="match status" value="1"/>
</dbReference>
<dbReference type="InterPro" id="IPR003736">
    <property type="entry name" value="PAAI_dom"/>
</dbReference>
<feature type="domain" description="Thioesterase" evidence="3">
    <location>
        <begin position="54"/>
        <end position="126"/>
    </location>
</feature>
<comment type="caution">
    <text evidence="4">The sequence shown here is derived from an EMBL/GenBank/DDBJ whole genome shotgun (WGS) entry which is preliminary data.</text>
</comment>
<dbReference type="NCBIfam" id="TIGR00369">
    <property type="entry name" value="unchar_dom_1"/>
    <property type="match status" value="1"/>
</dbReference>
<dbReference type="Gene3D" id="3.10.129.10">
    <property type="entry name" value="Hotdog Thioesterase"/>
    <property type="match status" value="1"/>
</dbReference>
<keyword evidence="5" id="KW-1185">Reference proteome</keyword>
<dbReference type="Pfam" id="PF03061">
    <property type="entry name" value="4HBT"/>
    <property type="match status" value="1"/>
</dbReference>
<proteinExistence type="inferred from homology"/>
<dbReference type="RefSeq" id="WP_345268888.1">
    <property type="nucleotide sequence ID" value="NZ_BAABHB010000006.1"/>
</dbReference>
<evidence type="ECO:0000313" key="4">
    <source>
        <dbReference type="EMBL" id="GAA4409352.1"/>
    </source>
</evidence>
<accession>A0ABP8KL97</accession>